<dbReference type="EMBL" id="CP073720">
    <property type="protein sequence ID" value="UWP85773.1"/>
    <property type="molecule type" value="Genomic_DNA"/>
</dbReference>
<accession>A0ABY5W6Y8</accession>
<proteinExistence type="predicted"/>
<keyword evidence="2" id="KW-1185">Reference proteome</keyword>
<evidence type="ECO:0000313" key="1">
    <source>
        <dbReference type="EMBL" id="UWP85773.1"/>
    </source>
</evidence>
<sequence>MSFSPMLRHFRAVDVLVAIRAQVAEQYRPAPRAPQADPWWQADMNYLTAWAGVVAQIPA</sequence>
<reference evidence="1" key="1">
    <citation type="submission" date="2021-04" db="EMBL/GenBank/DDBJ databases">
        <authorList>
            <person name="Hartkoorn R.C."/>
            <person name="Beaudoing E."/>
            <person name="Hot D."/>
        </authorList>
    </citation>
    <scope>NUCLEOTIDE SEQUENCE</scope>
    <source>
        <strain evidence="1">NRRL B-16292</strain>
    </source>
</reference>
<name>A0ABY5W6Y8_9ACTN</name>
<gene>
    <name evidence="1" type="ORF">Dfulv_16635</name>
</gene>
<dbReference type="RefSeq" id="WP_259864018.1">
    <property type="nucleotide sequence ID" value="NZ_BAAAST010000073.1"/>
</dbReference>
<dbReference type="Proteomes" id="UP001059617">
    <property type="component" value="Chromosome"/>
</dbReference>
<organism evidence="1 2">
    <name type="scientific">Dactylosporangium fulvum</name>
    <dbReference type="NCBI Taxonomy" id="53359"/>
    <lineage>
        <taxon>Bacteria</taxon>
        <taxon>Bacillati</taxon>
        <taxon>Actinomycetota</taxon>
        <taxon>Actinomycetes</taxon>
        <taxon>Micromonosporales</taxon>
        <taxon>Micromonosporaceae</taxon>
        <taxon>Dactylosporangium</taxon>
    </lineage>
</organism>
<evidence type="ECO:0000313" key="2">
    <source>
        <dbReference type="Proteomes" id="UP001059617"/>
    </source>
</evidence>
<protein>
    <submittedName>
        <fullName evidence="1">Uncharacterized protein</fullName>
    </submittedName>
</protein>
<reference evidence="1" key="2">
    <citation type="submission" date="2022-09" db="EMBL/GenBank/DDBJ databases">
        <title>Biosynthetic gene clusters of Dactylosporangioum fulvum.</title>
        <authorList>
            <person name="Caradec T."/>
        </authorList>
    </citation>
    <scope>NUCLEOTIDE SEQUENCE</scope>
    <source>
        <strain evidence="1">NRRL B-16292</strain>
    </source>
</reference>